<dbReference type="Proteomes" id="UP000282007">
    <property type="component" value="Chromosome"/>
</dbReference>
<protein>
    <submittedName>
        <fullName evidence="3">Uncharacterized protein</fullName>
    </submittedName>
</protein>
<reference evidence="3" key="3">
    <citation type="submission" date="2018-10" db="EMBL/GenBank/DDBJ databases">
        <authorList>
            <person name="Whitman W."/>
            <person name="Huntemann M."/>
            <person name="Clum A."/>
            <person name="Pillay M."/>
            <person name="Palaniappan K."/>
            <person name="Varghese N."/>
            <person name="Mikhailova N."/>
            <person name="Stamatis D."/>
            <person name="Reddy T."/>
            <person name="Daum C."/>
            <person name="Shapiro N."/>
            <person name="Ivanova N."/>
            <person name="Kyrpides N."/>
            <person name="Woyke T."/>
        </authorList>
    </citation>
    <scope>NUCLEOTIDE SEQUENCE</scope>
    <source>
        <strain evidence="3">CGMCC 1.10124</strain>
    </source>
</reference>
<evidence type="ECO:0000256" key="1">
    <source>
        <dbReference type="SAM" id="Phobius"/>
    </source>
</evidence>
<sequence length="152" mass="15144">MTDDGPTVSGVLLPADRAVSLRVVVFVIALALLAFVTQGFVWFSATLLDGLGPSGEGIALFLCGVAVVAAALNGYANDDLLVSVLVSAAPLVGFAAFTLAVAALGTVSGPGSATRTALIRGGLTLPLGSLLGLLGVWLGRRSGGGREPPMPD</sequence>
<dbReference type="Proteomes" id="UP000277326">
    <property type="component" value="Unassembled WGS sequence"/>
</dbReference>
<proteinExistence type="predicted"/>
<keyword evidence="5" id="KW-1185">Reference proteome</keyword>
<feature type="transmembrane region" description="Helical" evidence="1">
    <location>
        <begin position="82"/>
        <end position="105"/>
    </location>
</feature>
<dbReference type="RefSeq" id="WP_121919755.1">
    <property type="nucleotide sequence ID" value="NZ_CP034145.1"/>
</dbReference>
<evidence type="ECO:0000313" key="5">
    <source>
        <dbReference type="Proteomes" id="UP000282007"/>
    </source>
</evidence>
<feature type="transmembrane region" description="Helical" evidence="1">
    <location>
        <begin position="117"/>
        <end position="138"/>
    </location>
</feature>
<evidence type="ECO:0000313" key="3">
    <source>
        <dbReference type="EMBL" id="RMB23846.1"/>
    </source>
</evidence>
<feature type="transmembrane region" description="Helical" evidence="1">
    <location>
        <begin position="57"/>
        <end position="76"/>
    </location>
</feature>
<accession>A0A3M0DWT5</accession>
<dbReference type="KEGG" id="haer:DU502_03510"/>
<gene>
    <name evidence="3" type="ORF">ATH50_1076</name>
    <name evidence="2" type="ORF">DU502_03510</name>
</gene>
<evidence type="ECO:0000313" key="4">
    <source>
        <dbReference type="Proteomes" id="UP000277326"/>
    </source>
</evidence>
<keyword evidence="1" id="KW-0472">Membrane</keyword>
<reference evidence="2 5" key="2">
    <citation type="submission" date="2018-07" db="EMBL/GenBank/DDBJ databases">
        <title>Genome sequences of Haloplanus aerogenes JCM 16430T.</title>
        <authorList>
            <person name="Kim Y.B."/>
            <person name="Roh S.W."/>
        </authorList>
    </citation>
    <scope>NUCLEOTIDE SEQUENCE [LARGE SCALE GENOMIC DNA]</scope>
    <source>
        <strain evidence="2 5">JCM 16430</strain>
    </source>
</reference>
<keyword evidence="1" id="KW-0812">Transmembrane</keyword>
<evidence type="ECO:0000313" key="2">
    <source>
        <dbReference type="EMBL" id="AZH24506.1"/>
    </source>
</evidence>
<dbReference type="EMBL" id="REFS01000002">
    <property type="protein sequence ID" value="RMB23846.1"/>
    <property type="molecule type" value="Genomic_DNA"/>
</dbReference>
<dbReference type="AlphaFoldDB" id="A0A3M0DWT5"/>
<dbReference type="EMBL" id="CP034145">
    <property type="protein sequence ID" value="AZH24506.1"/>
    <property type="molecule type" value="Genomic_DNA"/>
</dbReference>
<dbReference type="GeneID" id="38470322"/>
<reference evidence="3 4" key="1">
    <citation type="journal article" date="2015" name="Stand. Genomic Sci.">
        <title>Genomic Encyclopedia of Bacterial and Archaeal Type Strains, Phase III: the genomes of soil and plant-associated and newly described type strains.</title>
        <authorList>
            <person name="Whitman W.B."/>
            <person name="Woyke T."/>
            <person name="Klenk H.P."/>
            <person name="Zhou Y."/>
            <person name="Lilburn T.G."/>
            <person name="Beck B.J."/>
            <person name="De Vos P."/>
            <person name="Vandamme P."/>
            <person name="Eisen J.A."/>
            <person name="Garrity G."/>
            <person name="Hugenholtz P."/>
            <person name="Kyrpides N.C."/>
        </authorList>
    </citation>
    <scope>NUCLEOTIDE SEQUENCE [LARGE SCALE GENOMIC DNA]</scope>
    <source>
        <strain evidence="3 4">CGMCC 1.10124</strain>
    </source>
</reference>
<keyword evidence="1" id="KW-1133">Transmembrane helix</keyword>
<organism evidence="3 4">
    <name type="scientific">Haloplanus aerogenes</name>
    <dbReference type="NCBI Taxonomy" id="660522"/>
    <lineage>
        <taxon>Archaea</taxon>
        <taxon>Methanobacteriati</taxon>
        <taxon>Methanobacteriota</taxon>
        <taxon>Stenosarchaea group</taxon>
        <taxon>Halobacteria</taxon>
        <taxon>Halobacteriales</taxon>
        <taxon>Haloferacaceae</taxon>
        <taxon>Haloplanus</taxon>
    </lineage>
</organism>
<name>A0A3M0DWT5_9EURY</name>
<feature type="transmembrane region" description="Helical" evidence="1">
    <location>
        <begin position="20"/>
        <end position="45"/>
    </location>
</feature>